<name>A0ABW5FWK0_9PSEU</name>
<reference evidence="2" key="1">
    <citation type="journal article" date="2019" name="Int. J. Syst. Evol. Microbiol.">
        <title>The Global Catalogue of Microorganisms (GCM) 10K type strain sequencing project: providing services to taxonomists for standard genome sequencing and annotation.</title>
        <authorList>
            <consortium name="The Broad Institute Genomics Platform"/>
            <consortium name="The Broad Institute Genome Sequencing Center for Infectious Disease"/>
            <person name="Wu L."/>
            <person name="Ma J."/>
        </authorList>
    </citation>
    <scope>NUCLEOTIDE SEQUENCE [LARGE SCALE GENOMIC DNA]</scope>
    <source>
        <strain evidence="2">CGMCC 4.7645</strain>
    </source>
</reference>
<evidence type="ECO:0000313" key="1">
    <source>
        <dbReference type="EMBL" id="MFD2418615.1"/>
    </source>
</evidence>
<protein>
    <submittedName>
        <fullName evidence="1">Uncharacterized protein</fullName>
    </submittedName>
</protein>
<accession>A0ABW5FWK0</accession>
<dbReference type="EMBL" id="JBHUKR010000009">
    <property type="protein sequence ID" value="MFD2418615.1"/>
    <property type="molecule type" value="Genomic_DNA"/>
</dbReference>
<sequence>MTWTDFYRRRDILDAVLREVRREPDGPLPFDSVPGARDTFGSEENLLLALHHKWTQVLSGHLRAETVGDPDHVDAVTRAWRRASESHPTLRAVLDAHVEGHPALRSLREAEQRMLVLTAGLADADEPEAETTATGAAFETLLRHGTDVRATRAPRSVRASTGFLRRMLAPSA</sequence>
<gene>
    <name evidence="1" type="ORF">ACFSXZ_20025</name>
</gene>
<dbReference type="Proteomes" id="UP001597417">
    <property type="component" value="Unassembled WGS sequence"/>
</dbReference>
<dbReference type="RefSeq" id="WP_378266628.1">
    <property type="nucleotide sequence ID" value="NZ_JBHUKR010000009.1"/>
</dbReference>
<keyword evidence="2" id="KW-1185">Reference proteome</keyword>
<comment type="caution">
    <text evidence="1">The sequence shown here is derived from an EMBL/GenBank/DDBJ whole genome shotgun (WGS) entry which is preliminary data.</text>
</comment>
<evidence type="ECO:0000313" key="2">
    <source>
        <dbReference type="Proteomes" id="UP001597417"/>
    </source>
</evidence>
<organism evidence="1 2">
    <name type="scientific">Amycolatopsis pigmentata</name>
    <dbReference type="NCBI Taxonomy" id="450801"/>
    <lineage>
        <taxon>Bacteria</taxon>
        <taxon>Bacillati</taxon>
        <taxon>Actinomycetota</taxon>
        <taxon>Actinomycetes</taxon>
        <taxon>Pseudonocardiales</taxon>
        <taxon>Pseudonocardiaceae</taxon>
        <taxon>Amycolatopsis</taxon>
    </lineage>
</organism>
<proteinExistence type="predicted"/>